<organism evidence="10 11">
    <name type="scientific">Allomeiothermus silvanus (strain ATCC 700542 / DSM 9946 / NBRC 106475 / NCIMB 13440 / VI-R2)</name>
    <name type="common">Thermus silvanus</name>
    <dbReference type="NCBI Taxonomy" id="526227"/>
    <lineage>
        <taxon>Bacteria</taxon>
        <taxon>Thermotogati</taxon>
        <taxon>Deinococcota</taxon>
        <taxon>Deinococci</taxon>
        <taxon>Thermales</taxon>
        <taxon>Thermaceae</taxon>
        <taxon>Allomeiothermus</taxon>
    </lineage>
</organism>
<comment type="pathway">
    <text evidence="8">Protein modification; lipoprotein biosynthesis (N-acyl transfer).</text>
</comment>
<dbReference type="EC" id="2.3.1.269" evidence="8"/>
<dbReference type="GO" id="GO:0009982">
    <property type="term" value="F:pseudouridine synthase activity"/>
    <property type="evidence" value="ECO:0007669"/>
    <property type="project" value="InterPro"/>
</dbReference>
<dbReference type="AlphaFoldDB" id="D7BEL4"/>
<dbReference type="Proteomes" id="UP000001916">
    <property type="component" value="Chromosome"/>
</dbReference>
<reference evidence="10 11" key="1">
    <citation type="journal article" date="2010" name="Stand. Genomic Sci.">
        <title>Complete genome sequence of Meiothermus silvanus type strain (VI-R2).</title>
        <authorList>
            <person name="Sikorski J."/>
            <person name="Tindall B.J."/>
            <person name="Lowry S."/>
            <person name="Lucas S."/>
            <person name="Nolan M."/>
            <person name="Copeland A."/>
            <person name="Glavina Del Rio T."/>
            <person name="Tice H."/>
            <person name="Cheng J.F."/>
            <person name="Han C."/>
            <person name="Pitluck S."/>
            <person name="Liolios K."/>
            <person name="Ivanova N."/>
            <person name="Mavromatis K."/>
            <person name="Mikhailova N."/>
            <person name="Pati A."/>
            <person name="Goodwin L."/>
            <person name="Chen A."/>
            <person name="Palaniappan K."/>
            <person name="Land M."/>
            <person name="Hauser L."/>
            <person name="Chang Y.J."/>
            <person name="Jeffries C.D."/>
            <person name="Rohde M."/>
            <person name="Goker M."/>
            <person name="Woyke T."/>
            <person name="Bristow J."/>
            <person name="Eisen J.A."/>
            <person name="Markowitz V."/>
            <person name="Hugenholtz P."/>
            <person name="Kyrpides N.C."/>
            <person name="Klenk H.P."/>
            <person name="Lapidus A."/>
        </authorList>
    </citation>
    <scope>NUCLEOTIDE SEQUENCE [LARGE SCALE GENOMIC DNA]</scope>
    <source>
        <strain evidence="11">ATCC 700542 / DSM 9946 / VI-R2</strain>
    </source>
</reference>
<evidence type="ECO:0000259" key="9">
    <source>
        <dbReference type="PROSITE" id="PS50263"/>
    </source>
</evidence>
<dbReference type="PROSITE" id="PS50263">
    <property type="entry name" value="CN_HYDROLASE"/>
    <property type="match status" value="1"/>
</dbReference>
<comment type="subcellular location">
    <subcellularLocation>
        <location evidence="8">Cell inner membrane</location>
        <topology evidence="8">Multi-pass membrane protein</topology>
    </subcellularLocation>
    <subcellularLocation>
        <location evidence="1">Cell membrane</location>
        <topology evidence="1">Multi-pass membrane protein</topology>
    </subcellularLocation>
</comment>
<evidence type="ECO:0000313" key="10">
    <source>
        <dbReference type="EMBL" id="ADH63257.1"/>
    </source>
</evidence>
<protein>
    <recommendedName>
        <fullName evidence="8">Apolipoprotein N-acyltransferase</fullName>
        <shortName evidence="8">ALP N-acyltransferase</shortName>
        <ecNumber evidence="8">2.3.1.269</ecNumber>
    </recommendedName>
</protein>
<proteinExistence type="inferred from homology"/>
<comment type="function">
    <text evidence="8">Catalyzes the phospholipid dependent N-acylation of the N-terminal cysteine of apolipoprotein, the last step in lipoprotein maturation.</text>
</comment>
<dbReference type="KEGG" id="msv:Mesil_1364"/>
<keyword evidence="8" id="KW-0997">Cell inner membrane</keyword>
<dbReference type="SUPFAM" id="SSF56317">
    <property type="entry name" value="Carbon-nitrogen hydrolase"/>
    <property type="match status" value="1"/>
</dbReference>
<dbReference type="GO" id="GO:0001522">
    <property type="term" value="P:pseudouridine synthesis"/>
    <property type="evidence" value="ECO:0007669"/>
    <property type="project" value="InterPro"/>
</dbReference>
<dbReference type="GO" id="GO:0042158">
    <property type="term" value="P:lipoprotein biosynthetic process"/>
    <property type="evidence" value="ECO:0007669"/>
    <property type="project" value="UniProtKB-UniRule"/>
</dbReference>
<evidence type="ECO:0000313" key="11">
    <source>
        <dbReference type="Proteomes" id="UP000001916"/>
    </source>
</evidence>
<dbReference type="UniPathway" id="UPA00666"/>
<keyword evidence="7 8" id="KW-0012">Acyltransferase</keyword>
<dbReference type="NCBIfam" id="TIGR00546">
    <property type="entry name" value="lnt"/>
    <property type="match status" value="1"/>
</dbReference>
<dbReference type="EMBL" id="CP002042">
    <property type="protein sequence ID" value="ADH63257.1"/>
    <property type="molecule type" value="Genomic_DNA"/>
</dbReference>
<evidence type="ECO:0000256" key="7">
    <source>
        <dbReference type="ARBA" id="ARBA00023315"/>
    </source>
</evidence>
<dbReference type="InterPro" id="IPR036526">
    <property type="entry name" value="C-N_Hydrolase_sf"/>
</dbReference>
<feature type="transmembrane region" description="Helical" evidence="8">
    <location>
        <begin position="96"/>
        <end position="120"/>
    </location>
</feature>
<name>D7BEL4_ALLS1</name>
<dbReference type="Pfam" id="PF00795">
    <property type="entry name" value="CN_hydrolase"/>
    <property type="match status" value="1"/>
</dbReference>
<dbReference type="HAMAP" id="MF_01148">
    <property type="entry name" value="Lnt"/>
    <property type="match status" value="1"/>
</dbReference>
<evidence type="ECO:0000256" key="1">
    <source>
        <dbReference type="ARBA" id="ARBA00004651"/>
    </source>
</evidence>
<dbReference type="RefSeq" id="WP_013157826.1">
    <property type="nucleotide sequence ID" value="NC_014212.1"/>
</dbReference>
<evidence type="ECO:0000256" key="4">
    <source>
        <dbReference type="ARBA" id="ARBA00022692"/>
    </source>
</evidence>
<dbReference type="PANTHER" id="PTHR38686">
    <property type="entry name" value="APOLIPOPROTEIN N-ACYLTRANSFERASE"/>
    <property type="match status" value="1"/>
</dbReference>
<dbReference type="Gene3D" id="3.60.110.10">
    <property type="entry name" value="Carbon-nitrogen hydrolase"/>
    <property type="match status" value="1"/>
</dbReference>
<keyword evidence="11" id="KW-1185">Reference proteome</keyword>
<gene>
    <name evidence="8" type="primary">lnt</name>
    <name evidence="10" type="ordered locus">Mesil_1364</name>
</gene>
<dbReference type="InterPro" id="IPR004563">
    <property type="entry name" value="Apolipo_AcylTrfase"/>
</dbReference>
<feature type="transmembrane region" description="Helical" evidence="8">
    <location>
        <begin position="186"/>
        <end position="203"/>
    </location>
</feature>
<evidence type="ECO:0000256" key="8">
    <source>
        <dbReference type="HAMAP-Rule" id="MF_01148"/>
    </source>
</evidence>
<evidence type="ECO:0000256" key="5">
    <source>
        <dbReference type="ARBA" id="ARBA00022989"/>
    </source>
</evidence>
<feature type="transmembrane region" description="Helical" evidence="8">
    <location>
        <begin position="132"/>
        <end position="154"/>
    </location>
</feature>
<sequence>MPLFLHENLVSHGNLTAPRYARGVWDRARPPLVWFLLGLGLAVTLPPSPLGILAPLPLAPLVLGGGFGVGMWAGLGFWSMHLIWLPWSFAELFGPWGVVPFIPLILAKAATWGILFGLTLRRPLARVGGWVVLEYLTSLGELAFPWGFVGYSLVGAPGRWLAAVGGVYLLSLVVLLVAYGLGQRRYWVAIPWVLLWVLPLPPAQPTQTALLVQGNVNPLRKVAGNVPDEQVYINLTRQGLAEHPEARLVVWPETAVSAFPPELPAVLGGRELVSGFNAEGGYNRVVRYVDGRILETYDKNRLAPFGEFFPWQRYIGPVYSFFFRAFGFSADLASRPFGSGYRTLGPYGAYICYESVFPEVARALTLRGAGVLVLGSNDAWFGPSFGALQHFQMGRLRAVENGRWLLRAGNDGVTAAIDPYGRVVARIPQHVAGYLAAPYAPATGQTLYTRLGDWAVLIGLGLLVWVRASRLRRLTWRERNWGDVTVPR</sequence>
<dbReference type="HOGENOM" id="CLU_019563_1_2_0"/>
<dbReference type="OrthoDB" id="9811121at2"/>
<keyword evidence="5 8" id="KW-1133">Transmembrane helix</keyword>
<dbReference type="InterPro" id="IPR003010">
    <property type="entry name" value="C-N_Hydrolase"/>
</dbReference>
<evidence type="ECO:0000256" key="6">
    <source>
        <dbReference type="ARBA" id="ARBA00023136"/>
    </source>
</evidence>
<keyword evidence="6 8" id="KW-0472">Membrane</keyword>
<dbReference type="PANTHER" id="PTHR38686:SF1">
    <property type="entry name" value="APOLIPOPROTEIN N-ACYLTRANSFERASE"/>
    <property type="match status" value="1"/>
</dbReference>
<keyword evidence="4 8" id="KW-0812">Transmembrane</keyword>
<dbReference type="eggNOG" id="COG0815">
    <property type="taxonomic scope" value="Bacteria"/>
</dbReference>
<comment type="catalytic activity">
    <reaction evidence="8">
        <text>N-terminal S-1,2-diacyl-sn-glyceryl-L-cysteinyl-[lipoprotein] + a glycerophospholipid = N-acyl-S-1,2-diacyl-sn-glyceryl-L-cysteinyl-[lipoprotein] + a 2-acyl-sn-glycero-3-phospholipid + H(+)</text>
        <dbReference type="Rhea" id="RHEA:48228"/>
        <dbReference type="Rhea" id="RHEA-COMP:14681"/>
        <dbReference type="Rhea" id="RHEA-COMP:14684"/>
        <dbReference type="ChEBI" id="CHEBI:15378"/>
        <dbReference type="ChEBI" id="CHEBI:136912"/>
        <dbReference type="ChEBI" id="CHEBI:140656"/>
        <dbReference type="ChEBI" id="CHEBI:140657"/>
        <dbReference type="ChEBI" id="CHEBI:140660"/>
        <dbReference type="EC" id="2.3.1.269"/>
    </reaction>
</comment>
<evidence type="ECO:0000256" key="3">
    <source>
        <dbReference type="ARBA" id="ARBA00022679"/>
    </source>
</evidence>
<dbReference type="Pfam" id="PF20154">
    <property type="entry name" value="LNT_N"/>
    <property type="match status" value="1"/>
</dbReference>
<feature type="transmembrane region" description="Helical" evidence="8">
    <location>
        <begin position="160"/>
        <end position="179"/>
    </location>
</feature>
<feature type="transmembrane region" description="Helical" evidence="8">
    <location>
        <begin position="32"/>
        <end position="54"/>
    </location>
</feature>
<evidence type="ECO:0000256" key="2">
    <source>
        <dbReference type="ARBA" id="ARBA00022475"/>
    </source>
</evidence>
<keyword evidence="2 8" id="KW-1003">Cell membrane</keyword>
<accession>D7BEL4</accession>
<dbReference type="CDD" id="cd07571">
    <property type="entry name" value="ALP_N-acyl_transferase"/>
    <property type="match status" value="1"/>
</dbReference>
<dbReference type="GO" id="GO:0005886">
    <property type="term" value="C:plasma membrane"/>
    <property type="evidence" value="ECO:0007669"/>
    <property type="project" value="UniProtKB-SubCell"/>
</dbReference>
<dbReference type="GO" id="GO:0003723">
    <property type="term" value="F:RNA binding"/>
    <property type="evidence" value="ECO:0007669"/>
    <property type="project" value="InterPro"/>
</dbReference>
<keyword evidence="3 8" id="KW-0808">Transferase</keyword>
<feature type="domain" description="CN hydrolase" evidence="9">
    <location>
        <begin position="212"/>
        <end position="441"/>
    </location>
</feature>
<feature type="transmembrane region" description="Helical" evidence="8">
    <location>
        <begin position="61"/>
        <end position="84"/>
    </location>
</feature>
<dbReference type="STRING" id="526227.Mesil_1364"/>
<comment type="similarity">
    <text evidence="8">Belongs to the CN hydrolase family. Apolipoprotein N-acyltransferase subfamily.</text>
</comment>
<dbReference type="InterPro" id="IPR045378">
    <property type="entry name" value="LNT_N"/>
</dbReference>
<dbReference type="GO" id="GO:0016410">
    <property type="term" value="F:N-acyltransferase activity"/>
    <property type="evidence" value="ECO:0007669"/>
    <property type="project" value="UniProtKB-UniRule"/>
</dbReference>